<dbReference type="Proteomes" id="UP001461498">
    <property type="component" value="Unassembled WGS sequence"/>
</dbReference>
<protein>
    <recommendedName>
        <fullName evidence="7">Sepiapterin reductase</fullName>
    </recommendedName>
</protein>
<dbReference type="InterPro" id="IPR051721">
    <property type="entry name" value="Biopterin_syn/organic_redct"/>
</dbReference>
<comment type="caution">
    <text evidence="5">The sequence shown here is derived from an EMBL/GenBank/DDBJ whole genome shotgun (WGS) entry which is preliminary data.</text>
</comment>
<keyword evidence="2" id="KW-0963">Cytoplasm</keyword>
<reference evidence="5 6" key="1">
    <citation type="submission" date="2022-12" db="EMBL/GenBank/DDBJ databases">
        <title>Chromosome-level genome assembly of true bugs.</title>
        <authorList>
            <person name="Ma L."/>
            <person name="Li H."/>
        </authorList>
    </citation>
    <scope>NUCLEOTIDE SEQUENCE [LARGE SCALE GENOMIC DNA]</scope>
    <source>
        <strain evidence="5">Lab_2022b</strain>
    </source>
</reference>
<evidence type="ECO:0000256" key="2">
    <source>
        <dbReference type="ARBA" id="ARBA00022490"/>
    </source>
</evidence>
<dbReference type="AlphaFoldDB" id="A0AAW1D2A3"/>
<keyword evidence="6" id="KW-1185">Reference proteome</keyword>
<dbReference type="GO" id="GO:0005737">
    <property type="term" value="C:cytoplasm"/>
    <property type="evidence" value="ECO:0007669"/>
    <property type="project" value="UniProtKB-SubCell"/>
</dbReference>
<dbReference type="Pfam" id="PF00106">
    <property type="entry name" value="adh_short"/>
    <property type="match status" value="1"/>
</dbReference>
<dbReference type="PANTHER" id="PTHR44085">
    <property type="entry name" value="SEPIAPTERIN REDUCTASE"/>
    <property type="match status" value="1"/>
</dbReference>
<proteinExistence type="predicted"/>
<comment type="subcellular location">
    <subcellularLocation>
        <location evidence="1">Cytoplasm</location>
    </subcellularLocation>
</comment>
<dbReference type="GO" id="GO:0006729">
    <property type="term" value="P:tetrahydrobiopterin biosynthetic process"/>
    <property type="evidence" value="ECO:0007669"/>
    <property type="project" value="TreeGrafter"/>
</dbReference>
<dbReference type="EMBL" id="JAPXFL010000008">
    <property type="protein sequence ID" value="KAK9502688.1"/>
    <property type="molecule type" value="Genomic_DNA"/>
</dbReference>
<dbReference type="InterPro" id="IPR002347">
    <property type="entry name" value="SDR_fam"/>
</dbReference>
<dbReference type="SUPFAM" id="SSF51735">
    <property type="entry name" value="NAD(P)-binding Rossmann-fold domains"/>
    <property type="match status" value="1"/>
</dbReference>
<evidence type="ECO:0000256" key="4">
    <source>
        <dbReference type="ARBA" id="ARBA00023002"/>
    </source>
</evidence>
<accession>A0AAW1D2A3</accession>
<evidence type="ECO:0008006" key="7">
    <source>
        <dbReference type="Google" id="ProtNLM"/>
    </source>
</evidence>
<dbReference type="EMBL" id="JAPXFL010000008">
    <property type="protein sequence ID" value="KAK9502689.1"/>
    <property type="molecule type" value="Genomic_DNA"/>
</dbReference>
<dbReference type="PANTHER" id="PTHR44085:SF2">
    <property type="entry name" value="SEPIAPTERIN REDUCTASE"/>
    <property type="match status" value="1"/>
</dbReference>
<keyword evidence="4" id="KW-0560">Oxidoreductase</keyword>
<evidence type="ECO:0000256" key="1">
    <source>
        <dbReference type="ARBA" id="ARBA00004496"/>
    </source>
</evidence>
<dbReference type="PRINTS" id="PR00081">
    <property type="entry name" value="GDHRDH"/>
</dbReference>
<evidence type="ECO:0000313" key="5">
    <source>
        <dbReference type="EMBL" id="KAK9502689.1"/>
    </source>
</evidence>
<evidence type="ECO:0000256" key="3">
    <source>
        <dbReference type="ARBA" id="ARBA00022857"/>
    </source>
</evidence>
<dbReference type="Gene3D" id="3.40.50.720">
    <property type="entry name" value="NAD(P)-binding Rossmann-like Domain"/>
    <property type="match status" value="1"/>
</dbReference>
<dbReference type="GO" id="GO:0004757">
    <property type="term" value="F:sepiapterin reductase (NADP+) activity"/>
    <property type="evidence" value="ECO:0007669"/>
    <property type="project" value="TreeGrafter"/>
</dbReference>
<keyword evidence="3" id="KW-0521">NADP</keyword>
<evidence type="ECO:0000313" key="6">
    <source>
        <dbReference type="Proteomes" id="UP001461498"/>
    </source>
</evidence>
<sequence>MTKLNGKKVFCIITGASQGIGRTIAIEFSKLFHSNSEIKLTARSKNGLQSTSNSIRSINKDIATECIEYDLSNPNFETFKDLVKPKKNVAFDIYVLVHNAGSEGDSKLTKDMSNLQEWQSYMTLNFFSMSLLTSAFLEVNPSGHRLIINITSLAAVQPFKSLGYYCVGKAAREMYLRTLAEENKDLDILNYSPGPVATDMVDRLITKVKDGGVKESFVSMRDNQALVKSENTVAKLIAILEQNKYTSGGRVDYFDN</sequence>
<organism evidence="5 6">
    <name type="scientific">Rhynocoris fuscipes</name>
    <dbReference type="NCBI Taxonomy" id="488301"/>
    <lineage>
        <taxon>Eukaryota</taxon>
        <taxon>Metazoa</taxon>
        <taxon>Ecdysozoa</taxon>
        <taxon>Arthropoda</taxon>
        <taxon>Hexapoda</taxon>
        <taxon>Insecta</taxon>
        <taxon>Pterygota</taxon>
        <taxon>Neoptera</taxon>
        <taxon>Paraneoptera</taxon>
        <taxon>Hemiptera</taxon>
        <taxon>Heteroptera</taxon>
        <taxon>Panheteroptera</taxon>
        <taxon>Cimicomorpha</taxon>
        <taxon>Reduviidae</taxon>
        <taxon>Harpactorinae</taxon>
        <taxon>Harpactorini</taxon>
        <taxon>Rhynocoris</taxon>
    </lineage>
</organism>
<gene>
    <name evidence="5" type="ORF">O3M35_011406</name>
</gene>
<dbReference type="InterPro" id="IPR036291">
    <property type="entry name" value="NAD(P)-bd_dom_sf"/>
</dbReference>
<name>A0AAW1D2A3_9HEMI</name>